<evidence type="ECO:0000256" key="2">
    <source>
        <dbReference type="SAM" id="MobiDB-lite"/>
    </source>
</evidence>
<reference evidence="5" key="1">
    <citation type="journal article" date="2020" name="Stud. Mycol.">
        <title>101 Dothideomycetes genomes: a test case for predicting lifestyles and emergence of pathogens.</title>
        <authorList>
            <person name="Haridas S."/>
            <person name="Albert R."/>
            <person name="Binder M."/>
            <person name="Bloem J."/>
            <person name="Labutti K."/>
            <person name="Salamov A."/>
            <person name="Andreopoulos B."/>
            <person name="Baker S."/>
            <person name="Barry K."/>
            <person name="Bills G."/>
            <person name="Bluhm B."/>
            <person name="Cannon C."/>
            <person name="Castanera R."/>
            <person name="Culley D."/>
            <person name="Daum C."/>
            <person name="Ezra D."/>
            <person name="Gonzalez J."/>
            <person name="Henrissat B."/>
            <person name="Kuo A."/>
            <person name="Liang C."/>
            <person name="Lipzen A."/>
            <person name="Lutzoni F."/>
            <person name="Magnuson J."/>
            <person name="Mondo S."/>
            <person name="Nolan M."/>
            <person name="Ohm R."/>
            <person name="Pangilinan J."/>
            <person name="Park H.-J."/>
            <person name="Ramirez L."/>
            <person name="Alfaro M."/>
            <person name="Sun H."/>
            <person name="Tritt A."/>
            <person name="Yoshinaga Y."/>
            <person name="Zwiers L.-H."/>
            <person name="Turgeon B."/>
            <person name="Goodwin S."/>
            <person name="Spatafora J."/>
            <person name="Crous P."/>
            <person name="Grigoriev I."/>
        </authorList>
    </citation>
    <scope>NUCLEOTIDE SEQUENCE</scope>
    <source>
        <strain evidence="5">Tuck. ex Michener</strain>
    </source>
</reference>
<dbReference type="PANTHER" id="PTHR46734:SF1">
    <property type="entry name" value="TELOMERIC REPEAT-BINDING FACTOR 1"/>
    <property type="match status" value="1"/>
</dbReference>
<feature type="domain" description="HTH myb-type" evidence="4">
    <location>
        <begin position="314"/>
        <end position="346"/>
    </location>
</feature>
<keyword evidence="1" id="KW-0539">Nucleus</keyword>
<feature type="domain" description="Myb-like" evidence="3">
    <location>
        <begin position="184"/>
        <end position="237"/>
    </location>
</feature>
<feature type="compositionally biased region" description="Basic residues" evidence="2">
    <location>
        <begin position="101"/>
        <end position="110"/>
    </location>
</feature>
<dbReference type="Proteomes" id="UP000800092">
    <property type="component" value="Unassembled WGS sequence"/>
</dbReference>
<evidence type="ECO:0008006" key="7">
    <source>
        <dbReference type="Google" id="ProtNLM"/>
    </source>
</evidence>
<feature type="region of interest" description="Disordered" evidence="2">
    <location>
        <begin position="246"/>
        <end position="320"/>
    </location>
</feature>
<name>A0A6A6HCX7_VIRVR</name>
<dbReference type="OrthoDB" id="608866at2759"/>
<feature type="domain" description="Myb-like" evidence="3">
    <location>
        <begin position="314"/>
        <end position="372"/>
    </location>
</feature>
<dbReference type="Gene3D" id="1.10.10.60">
    <property type="entry name" value="Homeodomain-like"/>
    <property type="match status" value="2"/>
</dbReference>
<keyword evidence="6" id="KW-1185">Reference proteome</keyword>
<dbReference type="PROSITE" id="PS50090">
    <property type="entry name" value="MYB_LIKE"/>
    <property type="match status" value="2"/>
</dbReference>
<evidence type="ECO:0000313" key="6">
    <source>
        <dbReference type="Proteomes" id="UP000800092"/>
    </source>
</evidence>
<dbReference type="SUPFAM" id="SSF46689">
    <property type="entry name" value="Homeodomain-like"/>
    <property type="match status" value="2"/>
</dbReference>
<dbReference type="CDD" id="cd11660">
    <property type="entry name" value="SANT_TRF"/>
    <property type="match status" value="2"/>
</dbReference>
<dbReference type="EMBL" id="ML991792">
    <property type="protein sequence ID" value="KAF2235343.1"/>
    <property type="molecule type" value="Genomic_DNA"/>
</dbReference>
<feature type="compositionally biased region" description="Basic and acidic residues" evidence="2">
    <location>
        <begin position="273"/>
        <end position="282"/>
    </location>
</feature>
<proteinExistence type="predicted"/>
<dbReference type="InterPro" id="IPR017930">
    <property type="entry name" value="Myb_dom"/>
</dbReference>
<accession>A0A6A6HCX7</accession>
<feature type="region of interest" description="Disordered" evidence="2">
    <location>
        <begin position="376"/>
        <end position="445"/>
    </location>
</feature>
<gene>
    <name evidence="5" type="ORF">EV356DRAFT_566491</name>
</gene>
<dbReference type="PROSITE" id="PS51294">
    <property type="entry name" value="HTH_MYB"/>
    <property type="match status" value="2"/>
</dbReference>
<dbReference type="SMART" id="SM00717">
    <property type="entry name" value="SANT"/>
    <property type="match status" value="2"/>
</dbReference>
<evidence type="ECO:0000256" key="1">
    <source>
        <dbReference type="ARBA" id="ARBA00023242"/>
    </source>
</evidence>
<evidence type="ECO:0000259" key="4">
    <source>
        <dbReference type="PROSITE" id="PS51294"/>
    </source>
</evidence>
<sequence>MSLEPRIPLLLDDASNLSRGSANWSPHRYLQSADIVSQTSSGGNQARPGKAGVSLAQVLNTDKQPRTPAEDPSDFARTSAKRQRFEDGSSSNFLRLPKPEVKKKREKRSRIPPLIQGLHQPPPDAGLFPPITADSKHETHAPNLRQEAETDPRTEEEKESEHDTPVKASEVIQEQTSPEERQARQPRKKNKWTKEETTDLLKGVAKFGMGNWKAILSHEDYSFNGRSAIDLKDRFRTCCPEAYNQYKASGSKRQRSKDHASSDQTSGIADSPNQKDKCDVRGELPSPKPKSSRSHRMKPEDLAELGIEGPFTKKKRRERRVWTEAEDAALLKGLNEHGVQWAQISKDEKLGLTHRQPTDLRDRVRNRWPEKYVEAGLTIRPKEIPRPVQRAGKAPKTAKVDPSSSPRSEPRPATPVDRNKPESVKVSTTKDTPTRISRAQPPPPPLKLLNAPISEPFVEDFPDLPSYDEMVPPSPITLDRSIFDWVNQNITQVTTTTTSATPQHLANPTNSFTLPPSSTIADASISGFDSLHIDPLVTLNKPHKYSSTNNMLPLVTPSSLQGLNFGIQPSYNSNPNNPATVLPGALPSMNLGHTSASGANKSLTIASASAANATSGALNLPPPSEVLAGFLDSDARGDGHAGVTGALLWDDLLN</sequence>
<dbReference type="PANTHER" id="PTHR46734">
    <property type="entry name" value="TELOMERIC REPEAT-BINDING FACTOR 1 TERF1"/>
    <property type="match status" value="1"/>
</dbReference>
<organism evidence="5 6">
    <name type="scientific">Viridothelium virens</name>
    <name type="common">Speckled blister lichen</name>
    <name type="synonym">Trypethelium virens</name>
    <dbReference type="NCBI Taxonomy" id="1048519"/>
    <lineage>
        <taxon>Eukaryota</taxon>
        <taxon>Fungi</taxon>
        <taxon>Dikarya</taxon>
        <taxon>Ascomycota</taxon>
        <taxon>Pezizomycotina</taxon>
        <taxon>Dothideomycetes</taxon>
        <taxon>Dothideomycetes incertae sedis</taxon>
        <taxon>Trypetheliales</taxon>
        <taxon>Trypetheliaceae</taxon>
        <taxon>Viridothelium</taxon>
    </lineage>
</organism>
<feature type="compositionally biased region" description="Polar residues" evidence="2">
    <location>
        <begin position="425"/>
        <end position="437"/>
    </location>
</feature>
<dbReference type="InterPro" id="IPR001005">
    <property type="entry name" value="SANT/Myb"/>
</dbReference>
<feature type="region of interest" description="Disordered" evidence="2">
    <location>
        <begin position="61"/>
        <end position="198"/>
    </location>
</feature>
<evidence type="ECO:0000313" key="5">
    <source>
        <dbReference type="EMBL" id="KAF2235343.1"/>
    </source>
</evidence>
<dbReference type="InterPro" id="IPR009057">
    <property type="entry name" value="Homeodomain-like_sf"/>
</dbReference>
<feature type="domain" description="HTH myb-type" evidence="4">
    <location>
        <begin position="184"/>
        <end position="243"/>
    </location>
</feature>
<dbReference type="Pfam" id="PF00249">
    <property type="entry name" value="Myb_DNA-binding"/>
    <property type="match status" value="1"/>
</dbReference>
<feature type="compositionally biased region" description="Basic and acidic residues" evidence="2">
    <location>
        <begin position="134"/>
        <end position="165"/>
    </location>
</feature>
<evidence type="ECO:0000259" key="3">
    <source>
        <dbReference type="PROSITE" id="PS50090"/>
    </source>
</evidence>
<dbReference type="AlphaFoldDB" id="A0A6A6HCX7"/>
<dbReference type="InterPro" id="IPR052450">
    <property type="entry name" value="TRBD-Containing_Protein"/>
</dbReference>
<protein>
    <recommendedName>
        <fullName evidence="7">Myb-like domain-containing protein</fullName>
    </recommendedName>
</protein>
<feature type="compositionally biased region" description="Polar residues" evidence="2">
    <location>
        <begin position="262"/>
        <end position="272"/>
    </location>
</feature>